<organism evidence="3 4">
    <name type="scientific">Trichococcus shcherbakoviae</name>
    <dbReference type="NCBI Taxonomy" id="2094020"/>
    <lineage>
        <taxon>Bacteria</taxon>
        <taxon>Bacillati</taxon>
        <taxon>Bacillota</taxon>
        <taxon>Bacilli</taxon>
        <taxon>Lactobacillales</taxon>
        <taxon>Carnobacteriaceae</taxon>
        <taxon>Trichococcus</taxon>
    </lineage>
</organism>
<dbReference type="Pfam" id="PF10011">
    <property type="entry name" value="DUF2254"/>
    <property type="match status" value="1"/>
</dbReference>
<evidence type="ECO:0000313" key="3">
    <source>
        <dbReference type="EMBL" id="SYZ78200.1"/>
    </source>
</evidence>
<accession>A0A383TCZ5</accession>
<dbReference type="GO" id="GO:0006213">
    <property type="term" value="P:pyrimidine nucleoside metabolic process"/>
    <property type="evidence" value="ECO:0007669"/>
    <property type="project" value="InterPro"/>
</dbReference>
<protein>
    <recommendedName>
        <fullName evidence="5">DUF2254 domain-containing protein</fullName>
    </recommendedName>
</protein>
<dbReference type="Proteomes" id="UP000262072">
    <property type="component" value="Unassembled WGS sequence"/>
</dbReference>
<feature type="transmembrane region" description="Helical" evidence="2">
    <location>
        <begin position="63"/>
        <end position="89"/>
    </location>
</feature>
<evidence type="ECO:0000256" key="1">
    <source>
        <dbReference type="ARBA" id="ARBA00022679"/>
    </source>
</evidence>
<evidence type="ECO:0000256" key="2">
    <source>
        <dbReference type="SAM" id="Phobius"/>
    </source>
</evidence>
<sequence>MRDVLQALRLTFEEKRMWMTLGGSVLFAFVLAIGVILLDTRLITALDYFPAFLLTSVNLAKSILSLLAGSLFSVATFTFATMLSVISFYSSNFSPRTVENFLLHKTSMQTLGIFLGGFIYCLSSLFFMRSSENEQLVISATVALVYAMACVVYFIKFVYNVATSVQLEKLVNKIYKEADTIVDETIAYFQEKPVFDHLPQLETLHQYTVHADRNGYVEYINFERLVELSTEFEGTMVLRFRVGEFLSANEPLAIFYTNRKLEDEPRLQEVLNRSLTYETEPSTMFDPNFARKKLVEIALRAVSPGINDPNTAIHILHYKALLDAKFARLPGRFVLMGEEKKDFDEETLRYSGCVFYDFNNFSKDLYESYWQLIHYMKTDISGVVALFDSLLTVAYAAHPKKLSYIKDYSNYLFNLTSPNFTERLDRQNIEERQEQTGCQGRYGNGVLQTAGYGIRLDDVAAADRGKGRQQAEKIGQFGKTQAFADVVHRAAHIFTLCVFLAVGKR</sequence>
<proteinExistence type="predicted"/>
<name>A0A383TCZ5_9LACT</name>
<keyword evidence="2" id="KW-0812">Transmembrane</keyword>
<reference evidence="4" key="1">
    <citation type="submission" date="2018-05" db="EMBL/GenBank/DDBJ databases">
        <authorList>
            <person name="Strepis N."/>
        </authorList>
    </citation>
    <scope>NUCLEOTIDE SEQUENCE [LARGE SCALE GENOMIC DNA]</scope>
</reference>
<dbReference type="AlphaFoldDB" id="A0A383TCZ5"/>
<dbReference type="EMBL" id="UNRR01000014">
    <property type="protein sequence ID" value="SYZ78200.1"/>
    <property type="molecule type" value="Genomic_DNA"/>
</dbReference>
<dbReference type="InterPro" id="IPR018723">
    <property type="entry name" value="DUF2254_membrane"/>
</dbReference>
<evidence type="ECO:0000313" key="4">
    <source>
        <dbReference type="Proteomes" id="UP000262072"/>
    </source>
</evidence>
<keyword evidence="2" id="KW-0472">Membrane</keyword>
<evidence type="ECO:0008006" key="5">
    <source>
        <dbReference type="Google" id="ProtNLM"/>
    </source>
</evidence>
<dbReference type="GO" id="GO:0016763">
    <property type="term" value="F:pentosyltransferase activity"/>
    <property type="evidence" value="ECO:0007669"/>
    <property type="project" value="InterPro"/>
</dbReference>
<feature type="transmembrane region" description="Helical" evidence="2">
    <location>
        <begin position="21"/>
        <end position="43"/>
    </location>
</feature>
<dbReference type="InterPro" id="IPR036566">
    <property type="entry name" value="PYNP-like_C_sf"/>
</dbReference>
<feature type="transmembrane region" description="Helical" evidence="2">
    <location>
        <begin position="136"/>
        <end position="159"/>
    </location>
</feature>
<feature type="transmembrane region" description="Helical" evidence="2">
    <location>
        <begin position="110"/>
        <end position="130"/>
    </location>
</feature>
<dbReference type="SUPFAM" id="SSF54680">
    <property type="entry name" value="Pyrimidine nucleoside phosphorylase C-terminal domain"/>
    <property type="match status" value="1"/>
</dbReference>
<keyword evidence="1" id="KW-0808">Transferase</keyword>
<keyword evidence="2" id="KW-1133">Transmembrane helix</keyword>
<gene>
    <name evidence="3" type="ORF">TART1_0981</name>
</gene>